<evidence type="ECO:0000313" key="2">
    <source>
        <dbReference type="EMBL" id="MCJ2186923.1"/>
    </source>
</evidence>
<accession>A0ABT0BPL0</accession>
<name>A0ABT0BPL0_9SPHN</name>
<proteinExistence type="predicted"/>
<dbReference type="InterPro" id="IPR029058">
    <property type="entry name" value="AB_hydrolase_fold"/>
</dbReference>
<dbReference type="InterPro" id="IPR051049">
    <property type="entry name" value="Dienelactone_hydrolase-like"/>
</dbReference>
<dbReference type="SUPFAM" id="SSF53474">
    <property type="entry name" value="alpha/beta-Hydrolases"/>
    <property type="match status" value="1"/>
</dbReference>
<keyword evidence="2" id="KW-0378">Hydrolase</keyword>
<reference evidence="2 3" key="1">
    <citation type="submission" date="2022-04" db="EMBL/GenBank/DDBJ databases">
        <title>Identification of a novel bacterium isolated from mangrove sediments.</title>
        <authorList>
            <person name="Pan X."/>
        </authorList>
    </citation>
    <scope>NUCLEOTIDE SEQUENCE [LARGE SCALE GENOMIC DNA]</scope>
    <source>
        <strain evidence="2 3">B2638</strain>
    </source>
</reference>
<evidence type="ECO:0000313" key="3">
    <source>
        <dbReference type="Proteomes" id="UP001202281"/>
    </source>
</evidence>
<dbReference type="EMBL" id="JALHLG010000009">
    <property type="protein sequence ID" value="MCJ2186923.1"/>
    <property type="molecule type" value="Genomic_DNA"/>
</dbReference>
<comment type="caution">
    <text evidence="2">The sequence shown here is derived from an EMBL/GenBank/DDBJ whole genome shotgun (WGS) entry which is preliminary data.</text>
</comment>
<dbReference type="GO" id="GO:0016787">
    <property type="term" value="F:hydrolase activity"/>
    <property type="evidence" value="ECO:0007669"/>
    <property type="project" value="UniProtKB-KW"/>
</dbReference>
<dbReference type="Proteomes" id="UP001202281">
    <property type="component" value="Unassembled WGS sequence"/>
</dbReference>
<evidence type="ECO:0000259" key="1">
    <source>
        <dbReference type="Pfam" id="PF01738"/>
    </source>
</evidence>
<dbReference type="InterPro" id="IPR002925">
    <property type="entry name" value="Dienelactn_hydro"/>
</dbReference>
<organism evidence="2 3">
    <name type="scientific">Novosphingobium beihaiensis</name>
    <dbReference type="NCBI Taxonomy" id="2930389"/>
    <lineage>
        <taxon>Bacteria</taxon>
        <taxon>Pseudomonadati</taxon>
        <taxon>Pseudomonadota</taxon>
        <taxon>Alphaproteobacteria</taxon>
        <taxon>Sphingomonadales</taxon>
        <taxon>Sphingomonadaceae</taxon>
        <taxon>Novosphingobium</taxon>
    </lineage>
</organism>
<keyword evidence="3" id="KW-1185">Reference proteome</keyword>
<dbReference type="PANTHER" id="PTHR46623">
    <property type="entry name" value="CARBOXYMETHYLENEBUTENOLIDASE-RELATED"/>
    <property type="match status" value="1"/>
</dbReference>
<dbReference type="PANTHER" id="PTHR46623:SF10">
    <property type="entry name" value="CARBOXYMETHYLENEBUTENOLIDASE HOMOLOG"/>
    <property type="match status" value="1"/>
</dbReference>
<gene>
    <name evidence="2" type="ORF">MTR66_08855</name>
</gene>
<sequence length="292" mass="30979">MCDEFTVSAEEAALERRGLDRRQFAALSAAGLALAGCSGSAVKASGGSDVSEKMVSITTADGVCDAFFVHPAKGTHPGVVMWPDIAGLRDAFKIMARGLAAEGYAVLVVNQYYRSAPAPVMQSFSEYRTAEGPEKIRPMRELLDPAAITRDAQAFVAFLDQQGEVDTARGIGSNGYCMGGPFTVRAAAAVPARVKAAASFHGAGLVTGMPDSPDQLLAKTQASFLFAIARNDDERQPEQKTMLRKAADAAGRPAEIEVYPADHGWCVADSPAYDPNAADKAWKRMLALYAKL</sequence>
<dbReference type="Gene3D" id="3.40.50.1820">
    <property type="entry name" value="alpha/beta hydrolase"/>
    <property type="match status" value="1"/>
</dbReference>
<protein>
    <submittedName>
        <fullName evidence="2">Dienelactone hydrolase family protein</fullName>
    </submittedName>
</protein>
<dbReference type="RefSeq" id="WP_243919884.1">
    <property type="nucleotide sequence ID" value="NZ_JALHLG010000009.1"/>
</dbReference>
<dbReference type="Pfam" id="PF01738">
    <property type="entry name" value="DLH"/>
    <property type="match status" value="1"/>
</dbReference>
<feature type="domain" description="Dienelactone hydrolase" evidence="1">
    <location>
        <begin position="65"/>
        <end position="289"/>
    </location>
</feature>